<organism evidence="1 2">
    <name type="scientific">Rufibacter tibetensis</name>
    <dbReference type="NCBI Taxonomy" id="512763"/>
    <lineage>
        <taxon>Bacteria</taxon>
        <taxon>Pseudomonadati</taxon>
        <taxon>Bacteroidota</taxon>
        <taxon>Cytophagia</taxon>
        <taxon>Cytophagales</taxon>
        <taxon>Hymenobacteraceae</taxon>
        <taxon>Rufibacter</taxon>
    </lineage>
</organism>
<keyword evidence="2" id="KW-1185">Reference proteome</keyword>
<dbReference type="KEGG" id="rti:DC20_19075"/>
<evidence type="ECO:0000313" key="1">
    <source>
        <dbReference type="EMBL" id="ALJ00695.1"/>
    </source>
</evidence>
<gene>
    <name evidence="1" type="ORF">DC20_19075</name>
</gene>
<protein>
    <submittedName>
        <fullName evidence="1">Uncharacterized protein</fullName>
    </submittedName>
</protein>
<dbReference type="Proteomes" id="UP000061382">
    <property type="component" value="Chromosome"/>
</dbReference>
<sequence length="107" mass="12672">MTPSNEEYLTDSEYDEIVLWSRNHGYTLDMFELYLNIISLKSRDKEHRREGEPEKGYPLWVQAMVLEEVYVERNKVEERSRKIAEFLSDSLDTAFVDSLDIDSLFGE</sequence>
<dbReference type="PATRIC" id="fig|512763.3.peg.4186"/>
<dbReference type="RefSeq" id="WP_062545294.1">
    <property type="nucleotide sequence ID" value="NZ_CP012643.1"/>
</dbReference>
<proteinExistence type="predicted"/>
<dbReference type="EMBL" id="CP012643">
    <property type="protein sequence ID" value="ALJ00695.1"/>
    <property type="molecule type" value="Genomic_DNA"/>
</dbReference>
<name>A0A0P0D0W9_9BACT</name>
<dbReference type="AlphaFoldDB" id="A0A0P0D0W9"/>
<reference evidence="1 2" key="1">
    <citation type="submission" date="2015-08" db="EMBL/GenBank/DDBJ databases">
        <title>Complete genome sequence of Rufibacter tibetensis strain 1351t, a radiation-resistant bacterium from tibet plateau.</title>
        <authorList>
            <person name="Dai J."/>
        </authorList>
    </citation>
    <scope>NUCLEOTIDE SEQUENCE [LARGE SCALE GENOMIC DNA]</scope>
    <source>
        <strain evidence="1 2">1351</strain>
    </source>
</reference>
<accession>A0A0P0D0W9</accession>
<evidence type="ECO:0000313" key="2">
    <source>
        <dbReference type="Proteomes" id="UP000061382"/>
    </source>
</evidence>